<feature type="transmembrane region" description="Helical" evidence="1">
    <location>
        <begin position="79"/>
        <end position="101"/>
    </location>
</feature>
<keyword evidence="1" id="KW-0472">Membrane</keyword>
<protein>
    <recommendedName>
        <fullName evidence="4">Frag1/DRAM/Sfk1 family-domain-containing protein</fullName>
    </recommendedName>
</protein>
<evidence type="ECO:0000313" key="2">
    <source>
        <dbReference type="EMBL" id="ORY86634.1"/>
    </source>
</evidence>
<reference evidence="2 3" key="1">
    <citation type="submission" date="2016-07" db="EMBL/GenBank/DDBJ databases">
        <title>Pervasive Adenine N6-methylation of Active Genes in Fungi.</title>
        <authorList>
            <consortium name="DOE Joint Genome Institute"/>
            <person name="Mondo S.J."/>
            <person name="Dannebaum R.O."/>
            <person name="Kuo R.C."/>
            <person name="Labutti K."/>
            <person name="Haridas S."/>
            <person name="Kuo A."/>
            <person name="Salamov A."/>
            <person name="Ahrendt S.R."/>
            <person name="Lipzen A."/>
            <person name="Sullivan W."/>
            <person name="Andreopoulos W.B."/>
            <person name="Clum A."/>
            <person name="Lindquist E."/>
            <person name="Daum C."/>
            <person name="Ramamoorthy G.K."/>
            <person name="Gryganskyi A."/>
            <person name="Culley D."/>
            <person name="Magnuson J.K."/>
            <person name="James T.Y."/>
            <person name="O'Malley M.A."/>
            <person name="Stajich J.E."/>
            <person name="Spatafora J.W."/>
            <person name="Visel A."/>
            <person name="Grigoriev I.V."/>
        </authorList>
    </citation>
    <scope>NUCLEOTIDE SEQUENCE [LARGE SCALE GENOMIC DNA]</scope>
    <source>
        <strain evidence="2 3">62-1032</strain>
    </source>
</reference>
<dbReference type="Proteomes" id="UP000193467">
    <property type="component" value="Unassembled WGS sequence"/>
</dbReference>
<keyword evidence="1" id="KW-0812">Transmembrane</keyword>
<dbReference type="PANTHER" id="PTHR42109">
    <property type="entry name" value="UNPLACED GENOMIC SCAFFOLD UM_SCAF_CONTIG_1.265, WHOLE GENOME SHOTGUN SEQUENCE"/>
    <property type="match status" value="1"/>
</dbReference>
<name>A0A1Y2FTL0_9BASI</name>
<proteinExistence type="predicted"/>
<dbReference type="InParanoid" id="A0A1Y2FTL0"/>
<dbReference type="AlphaFoldDB" id="A0A1Y2FTL0"/>
<dbReference type="PANTHER" id="PTHR42109:SF2">
    <property type="entry name" value="INTEGRAL MEMBRANE PROTEIN"/>
    <property type="match status" value="1"/>
</dbReference>
<evidence type="ECO:0008006" key="4">
    <source>
        <dbReference type="Google" id="ProtNLM"/>
    </source>
</evidence>
<organism evidence="2 3">
    <name type="scientific">Leucosporidium creatinivorum</name>
    <dbReference type="NCBI Taxonomy" id="106004"/>
    <lineage>
        <taxon>Eukaryota</taxon>
        <taxon>Fungi</taxon>
        <taxon>Dikarya</taxon>
        <taxon>Basidiomycota</taxon>
        <taxon>Pucciniomycotina</taxon>
        <taxon>Microbotryomycetes</taxon>
        <taxon>Leucosporidiales</taxon>
        <taxon>Leucosporidium</taxon>
    </lineage>
</organism>
<keyword evidence="3" id="KW-1185">Reference proteome</keyword>
<comment type="caution">
    <text evidence="2">The sequence shown here is derived from an EMBL/GenBank/DDBJ whole genome shotgun (WGS) entry which is preliminary data.</text>
</comment>
<dbReference type="OrthoDB" id="2560628at2759"/>
<feature type="transmembrane region" description="Helical" evidence="1">
    <location>
        <begin position="121"/>
        <end position="143"/>
    </location>
</feature>
<feature type="transmembrane region" description="Helical" evidence="1">
    <location>
        <begin position="155"/>
        <end position="182"/>
    </location>
</feature>
<sequence length="257" mass="28845">MALGITFSSMSWDDFEKRINVLIAYLVFSAEGFFSLLVCTYRFLVVWQRNHLGVSPLEPPIPSTLSARKRMRLRWRRPMTLIIYTLIGANAVIIAGSGLLASSMNSDNVDEARREANKGKALRVAGTAVFLALVQIFGAVAIWSYRRHGNRTLLLILGTWPLLTIRGVYGILSVLITAFSYYSSSTFTDSGFSPTFIVGEHVLGTLMEWISCGLLLSTYFTSLSEEHVERHEGSDRPIREWEERGVEMAPKWVRSSA</sequence>
<feature type="transmembrane region" description="Helical" evidence="1">
    <location>
        <begin position="22"/>
        <end position="44"/>
    </location>
</feature>
<gene>
    <name evidence="2" type="ORF">BCR35DRAFT_302341</name>
</gene>
<feature type="transmembrane region" description="Helical" evidence="1">
    <location>
        <begin position="202"/>
        <end position="221"/>
    </location>
</feature>
<evidence type="ECO:0000256" key="1">
    <source>
        <dbReference type="SAM" id="Phobius"/>
    </source>
</evidence>
<accession>A0A1Y2FTL0</accession>
<dbReference type="EMBL" id="MCGR01000014">
    <property type="protein sequence ID" value="ORY86634.1"/>
    <property type="molecule type" value="Genomic_DNA"/>
</dbReference>
<evidence type="ECO:0000313" key="3">
    <source>
        <dbReference type="Proteomes" id="UP000193467"/>
    </source>
</evidence>
<keyword evidence="1" id="KW-1133">Transmembrane helix</keyword>